<comment type="caution">
    <text evidence="1">The sequence shown here is derived from an EMBL/GenBank/DDBJ whole genome shotgun (WGS) entry which is preliminary data.</text>
</comment>
<evidence type="ECO:0000313" key="2">
    <source>
        <dbReference type="Proteomes" id="UP000248314"/>
    </source>
</evidence>
<sequence>MKEKSMGHLLPRKIKKACKSYLDGIPLKTKWMRYVYSQVKGFDYIAGTVYYYTRHKAFIHYMILKLR</sequence>
<organism evidence="1 2">
    <name type="scientific">Hoylesella shahii DSM 15611 = JCM 12083</name>
    <dbReference type="NCBI Taxonomy" id="1122991"/>
    <lineage>
        <taxon>Bacteria</taxon>
        <taxon>Pseudomonadati</taxon>
        <taxon>Bacteroidota</taxon>
        <taxon>Bacteroidia</taxon>
        <taxon>Bacteroidales</taxon>
        <taxon>Prevotellaceae</taxon>
        <taxon>Hoylesella</taxon>
    </lineage>
</organism>
<accession>A0A318IG69</accession>
<dbReference type="STRING" id="1122991.GCA_000613445_01308"/>
<dbReference type="AlphaFoldDB" id="A0A318IG69"/>
<name>A0A318IG69_9BACT</name>
<protein>
    <submittedName>
        <fullName evidence="1">Uncharacterized protein</fullName>
    </submittedName>
</protein>
<keyword evidence="2" id="KW-1185">Reference proteome</keyword>
<dbReference type="EMBL" id="QJJX01000005">
    <property type="protein sequence ID" value="PXX23631.1"/>
    <property type="molecule type" value="Genomic_DNA"/>
</dbReference>
<proteinExistence type="predicted"/>
<dbReference type="Proteomes" id="UP000248314">
    <property type="component" value="Unassembled WGS sequence"/>
</dbReference>
<evidence type="ECO:0000313" key="1">
    <source>
        <dbReference type="EMBL" id="PXX23631.1"/>
    </source>
</evidence>
<reference evidence="1 2" key="1">
    <citation type="submission" date="2018-05" db="EMBL/GenBank/DDBJ databases">
        <title>Genomic Encyclopedia of Type Strains, Phase I: the one thousand microbial genomes (KMG-I) project.</title>
        <authorList>
            <person name="Kyrpides N."/>
        </authorList>
    </citation>
    <scope>NUCLEOTIDE SEQUENCE [LARGE SCALE GENOMIC DNA]</scope>
    <source>
        <strain evidence="1 2">DSM 15611</strain>
    </source>
</reference>
<gene>
    <name evidence="1" type="ORF">EJ73_00620</name>
</gene>